<accession>A0AAV4RP15</accession>
<organism evidence="1 2">
    <name type="scientific">Caerostris darwini</name>
    <dbReference type="NCBI Taxonomy" id="1538125"/>
    <lineage>
        <taxon>Eukaryota</taxon>
        <taxon>Metazoa</taxon>
        <taxon>Ecdysozoa</taxon>
        <taxon>Arthropoda</taxon>
        <taxon>Chelicerata</taxon>
        <taxon>Arachnida</taxon>
        <taxon>Araneae</taxon>
        <taxon>Araneomorphae</taxon>
        <taxon>Entelegynae</taxon>
        <taxon>Araneoidea</taxon>
        <taxon>Araneidae</taxon>
        <taxon>Caerostris</taxon>
    </lineage>
</organism>
<sequence>MQTLGLPYDEIVAAQKYCDVDSLLTRVQKRIGNEEESMRKALKIIASVHGVHRLRREILRESLLPLEENELQDVGRVTTQVIEGDPDIPILENYIECYTTLFQEYKNFFFN</sequence>
<name>A0AAV4RP15_9ARAC</name>
<keyword evidence="2" id="KW-1185">Reference proteome</keyword>
<gene>
    <name evidence="1" type="ORF">CDAR_56171</name>
</gene>
<protein>
    <submittedName>
        <fullName evidence="1">Uncharacterized protein</fullName>
    </submittedName>
</protein>
<dbReference type="AlphaFoldDB" id="A0AAV4RP15"/>
<comment type="caution">
    <text evidence="1">The sequence shown here is derived from an EMBL/GenBank/DDBJ whole genome shotgun (WGS) entry which is preliminary data.</text>
</comment>
<dbReference type="Proteomes" id="UP001054837">
    <property type="component" value="Unassembled WGS sequence"/>
</dbReference>
<proteinExistence type="predicted"/>
<reference evidence="1 2" key="1">
    <citation type="submission" date="2021-06" db="EMBL/GenBank/DDBJ databases">
        <title>Caerostris darwini draft genome.</title>
        <authorList>
            <person name="Kono N."/>
            <person name="Arakawa K."/>
        </authorList>
    </citation>
    <scope>NUCLEOTIDE SEQUENCE [LARGE SCALE GENOMIC DNA]</scope>
</reference>
<evidence type="ECO:0000313" key="2">
    <source>
        <dbReference type="Proteomes" id="UP001054837"/>
    </source>
</evidence>
<dbReference type="EMBL" id="BPLQ01006518">
    <property type="protein sequence ID" value="GIY23185.1"/>
    <property type="molecule type" value="Genomic_DNA"/>
</dbReference>
<evidence type="ECO:0000313" key="1">
    <source>
        <dbReference type="EMBL" id="GIY23185.1"/>
    </source>
</evidence>